<keyword evidence="5" id="KW-1185">Reference proteome</keyword>
<dbReference type="SMART" id="SM00355">
    <property type="entry name" value="ZnF_C2H2"/>
    <property type="match status" value="2"/>
</dbReference>
<proteinExistence type="predicted"/>
<dbReference type="PANTHER" id="PTHR37701:SF19">
    <property type="entry name" value="METHYL-CPG-BINDING DOMAIN PROTEIN"/>
    <property type="match status" value="1"/>
</dbReference>
<feature type="region of interest" description="Disordered" evidence="2">
    <location>
        <begin position="66"/>
        <end position="86"/>
    </location>
</feature>
<protein>
    <recommendedName>
        <fullName evidence="3">C2H2-type domain-containing protein</fullName>
    </recommendedName>
</protein>
<dbReference type="GO" id="GO:0008270">
    <property type="term" value="F:zinc ion binding"/>
    <property type="evidence" value="ECO:0007669"/>
    <property type="project" value="UniProtKB-KW"/>
</dbReference>
<evidence type="ECO:0000313" key="5">
    <source>
        <dbReference type="Proteomes" id="UP001497516"/>
    </source>
</evidence>
<dbReference type="Proteomes" id="UP001497516">
    <property type="component" value="Chromosome 2"/>
</dbReference>
<keyword evidence="1" id="KW-0479">Metal-binding</keyword>
<evidence type="ECO:0000256" key="1">
    <source>
        <dbReference type="PROSITE-ProRule" id="PRU00042"/>
    </source>
</evidence>
<evidence type="ECO:0000259" key="3">
    <source>
        <dbReference type="PROSITE" id="PS50157"/>
    </source>
</evidence>
<feature type="region of interest" description="Disordered" evidence="2">
    <location>
        <begin position="538"/>
        <end position="565"/>
    </location>
</feature>
<dbReference type="Gene3D" id="3.30.160.60">
    <property type="entry name" value="Classic Zinc Finger"/>
    <property type="match status" value="1"/>
</dbReference>
<organism evidence="4 5">
    <name type="scientific">Linum trigynum</name>
    <dbReference type="NCBI Taxonomy" id="586398"/>
    <lineage>
        <taxon>Eukaryota</taxon>
        <taxon>Viridiplantae</taxon>
        <taxon>Streptophyta</taxon>
        <taxon>Embryophyta</taxon>
        <taxon>Tracheophyta</taxon>
        <taxon>Spermatophyta</taxon>
        <taxon>Magnoliopsida</taxon>
        <taxon>eudicotyledons</taxon>
        <taxon>Gunneridae</taxon>
        <taxon>Pentapetalae</taxon>
        <taxon>rosids</taxon>
        <taxon>fabids</taxon>
        <taxon>Malpighiales</taxon>
        <taxon>Linaceae</taxon>
        <taxon>Linum</taxon>
    </lineage>
</organism>
<feature type="domain" description="C2H2-type" evidence="3">
    <location>
        <begin position="411"/>
        <end position="438"/>
    </location>
</feature>
<dbReference type="PROSITE" id="PS50157">
    <property type="entry name" value="ZINC_FINGER_C2H2_2"/>
    <property type="match status" value="1"/>
</dbReference>
<sequence length="744" mass="82503">MAAAISNPPQLSGPVGALNLLPSIDMTTLSQSELRALSFCSASSHAASGTGEIVIPAIDSSIFNESTGSRRQTYSRPSPHHHHHRHRLAGVLPKLAAAAAPVSSTASEYLHDPANDPDRPENLSIIRFLKQFLSTHPDFQQQELDIFSHFNNPVDFVSPASPKRKRKRGRKPKAKVLVNREPKEDKFVEQLEMVNKNGAVVDLAELASLEDPFSEELRRRTLGMTKEEELLGFLRDLEGEWCSRRRKRKFVDAGEFGDALPLGWKLLLGLKRKEGRAWVYCRRLVSPGGQHFLSCKEVSEYMQSVCGGHVVAPPLGKASMQQQDNRMIFVRNREMADGKVPSKSDKELGLEMDNLAEVQIHDLFECRKCKLTFDERGLYLSHLLSYHQRTTRKYRLGSSVGDGVIVKDGKYECQFCHKVFHERRRYNGHVGIHVRNYVRGVEESPAERMAALQKQTESPVEDELPSAARISKMDALVEIAQNSILEASSSVANHENNDRLTSDIISNVVISVPASALGGEVTDGNSPMHDVEMDDGMKEGSTEDDIHLQKKDGPVRPHEADDAKNDEMHNQKKAVEMAVGSVGIEGTTTAELAVLRTAKDEPTMLMMLPPPDVFSTESTVIATLDKEDKGIDEAHRRQDKVAEMEGLRVEDMEVVGYGTEQQEPFVHEAEMGSMCGVSEVLDSELGSSRVHRPDELPTMCNWCGVEFGYPSSSDTGSQSGSVGYMCPSCKLEVAMEAMDGDREK</sequence>
<name>A0AAV2DAA3_9ROSI</name>
<evidence type="ECO:0000256" key="2">
    <source>
        <dbReference type="SAM" id="MobiDB-lite"/>
    </source>
</evidence>
<dbReference type="EMBL" id="OZ034815">
    <property type="protein sequence ID" value="CAL1370435.1"/>
    <property type="molecule type" value="Genomic_DNA"/>
</dbReference>
<dbReference type="InterPro" id="IPR037472">
    <property type="entry name" value="MBD8"/>
</dbReference>
<keyword evidence="1" id="KW-0862">Zinc</keyword>
<gene>
    <name evidence="4" type="ORF">LTRI10_LOCUS12563</name>
</gene>
<reference evidence="4 5" key="1">
    <citation type="submission" date="2024-04" db="EMBL/GenBank/DDBJ databases">
        <authorList>
            <person name="Fracassetti M."/>
        </authorList>
    </citation>
    <scope>NUCLEOTIDE SEQUENCE [LARGE SCALE GENOMIC DNA]</scope>
</reference>
<dbReference type="PANTHER" id="PTHR37701">
    <property type="entry name" value="METHYL-CPG-BINDING DOMAIN-CONTAINING PROTEIN 8"/>
    <property type="match status" value="1"/>
</dbReference>
<accession>A0AAV2DAA3</accession>
<evidence type="ECO:0000313" key="4">
    <source>
        <dbReference type="EMBL" id="CAL1370435.1"/>
    </source>
</evidence>
<dbReference type="AlphaFoldDB" id="A0AAV2DAA3"/>
<keyword evidence="1" id="KW-0863">Zinc-finger</keyword>
<dbReference type="InterPro" id="IPR013087">
    <property type="entry name" value="Znf_C2H2_type"/>
</dbReference>
<dbReference type="PROSITE" id="PS00028">
    <property type="entry name" value="ZINC_FINGER_C2H2_1"/>
    <property type="match status" value="2"/>
</dbReference>